<sequence>MKEHFIFLIILSLTCNTCDVAILGFCLRDTPVNCTENQNRCYTAVASKFSAHFMDVYERGCIEESKCKNSTGDILTVTYTITSTCCSTNLCNGATSIQLPLTAALCAALLALWSQWDL</sequence>
<dbReference type="AlphaFoldDB" id="A0A7N9AXB9"/>
<evidence type="ECO:0000313" key="6">
    <source>
        <dbReference type="Proteomes" id="UP000261640"/>
    </source>
</evidence>
<reference evidence="5" key="1">
    <citation type="submission" date="2025-08" db="UniProtKB">
        <authorList>
            <consortium name="Ensembl"/>
        </authorList>
    </citation>
    <scope>IDENTIFICATION</scope>
</reference>
<dbReference type="InParanoid" id="A0A7N9AXB9"/>
<proteinExistence type="predicted"/>
<keyword evidence="1 3" id="KW-0732">Signal</keyword>
<accession>A0A7N9AXB9</accession>
<name>A0A7N9AXB9_9TELE</name>
<dbReference type="Ensembl" id="ENSMAMT00000042698.1">
    <property type="protein sequence ID" value="ENSMAMP00000051703.1"/>
    <property type="gene ID" value="ENSMAMG00000028185.1"/>
</dbReference>
<feature type="signal peptide" evidence="3">
    <location>
        <begin position="1"/>
        <end position="20"/>
    </location>
</feature>
<evidence type="ECO:0000256" key="1">
    <source>
        <dbReference type="ARBA" id="ARBA00022729"/>
    </source>
</evidence>
<dbReference type="GeneTree" id="ENSGT00910000144740"/>
<dbReference type="Pfam" id="PF00021">
    <property type="entry name" value="UPAR_LY6"/>
    <property type="match status" value="1"/>
</dbReference>
<keyword evidence="6" id="KW-1185">Reference proteome</keyword>
<keyword evidence="2" id="KW-1015">Disulfide bond</keyword>
<dbReference type="PANTHER" id="PTHR10036:SF3">
    <property type="entry name" value="PROTEIN SLEEPLESS-RELATED"/>
    <property type="match status" value="1"/>
</dbReference>
<dbReference type="SUPFAM" id="SSF57302">
    <property type="entry name" value="Snake toxin-like"/>
    <property type="match status" value="1"/>
</dbReference>
<dbReference type="InterPro" id="IPR016054">
    <property type="entry name" value="LY6_UPA_recep-like"/>
</dbReference>
<reference evidence="5" key="2">
    <citation type="submission" date="2025-09" db="UniProtKB">
        <authorList>
            <consortium name="Ensembl"/>
        </authorList>
    </citation>
    <scope>IDENTIFICATION</scope>
</reference>
<dbReference type="InterPro" id="IPR045860">
    <property type="entry name" value="Snake_toxin-like_sf"/>
</dbReference>
<protein>
    <recommendedName>
        <fullName evidence="4">UPAR/Ly6 domain-containing protein</fullName>
    </recommendedName>
</protein>
<evidence type="ECO:0000259" key="4">
    <source>
        <dbReference type="Pfam" id="PF00021"/>
    </source>
</evidence>
<organism evidence="5 6">
    <name type="scientific">Mastacembelus armatus</name>
    <name type="common">zig-zag eel</name>
    <dbReference type="NCBI Taxonomy" id="205130"/>
    <lineage>
        <taxon>Eukaryota</taxon>
        <taxon>Metazoa</taxon>
        <taxon>Chordata</taxon>
        <taxon>Craniata</taxon>
        <taxon>Vertebrata</taxon>
        <taxon>Euteleostomi</taxon>
        <taxon>Actinopterygii</taxon>
        <taxon>Neopterygii</taxon>
        <taxon>Teleostei</taxon>
        <taxon>Neoteleostei</taxon>
        <taxon>Acanthomorphata</taxon>
        <taxon>Anabantaria</taxon>
        <taxon>Synbranchiformes</taxon>
        <taxon>Mastacembelidae</taxon>
        <taxon>Mastacembelus</taxon>
    </lineage>
</organism>
<evidence type="ECO:0000313" key="5">
    <source>
        <dbReference type="Ensembl" id="ENSMAMP00000051703.1"/>
    </source>
</evidence>
<evidence type="ECO:0000256" key="3">
    <source>
        <dbReference type="SAM" id="SignalP"/>
    </source>
</evidence>
<dbReference type="Gene3D" id="2.10.60.10">
    <property type="entry name" value="CD59"/>
    <property type="match status" value="1"/>
</dbReference>
<dbReference type="Proteomes" id="UP000261640">
    <property type="component" value="Unplaced"/>
</dbReference>
<dbReference type="PANTHER" id="PTHR10036">
    <property type="entry name" value="CD59 GLYCOPROTEIN"/>
    <property type="match status" value="1"/>
</dbReference>
<feature type="domain" description="UPAR/Ly6" evidence="4">
    <location>
        <begin position="12"/>
        <end position="93"/>
    </location>
</feature>
<evidence type="ECO:0000256" key="2">
    <source>
        <dbReference type="ARBA" id="ARBA00023157"/>
    </source>
</evidence>
<feature type="chain" id="PRO_5031309577" description="UPAR/Ly6 domain-containing protein" evidence="3">
    <location>
        <begin position="21"/>
        <end position="118"/>
    </location>
</feature>